<dbReference type="InterPro" id="IPR029033">
    <property type="entry name" value="His_PPase_superfam"/>
</dbReference>
<reference evidence="3" key="1">
    <citation type="submission" date="2023-07" db="EMBL/GenBank/DDBJ databases">
        <authorList>
            <consortium name="AG Swart"/>
            <person name="Singh M."/>
            <person name="Singh A."/>
            <person name="Seah K."/>
            <person name="Emmerich C."/>
        </authorList>
    </citation>
    <scope>NUCLEOTIDE SEQUENCE</scope>
    <source>
        <strain evidence="3">DP1</strain>
    </source>
</reference>
<feature type="chain" id="PRO_5042233487" evidence="2">
    <location>
        <begin position="23"/>
        <end position="872"/>
    </location>
</feature>
<keyword evidence="2" id="KW-0732">Signal</keyword>
<feature type="compositionally biased region" description="Low complexity" evidence="1">
    <location>
        <begin position="802"/>
        <end position="842"/>
    </location>
</feature>
<feature type="compositionally biased region" description="Basic and acidic residues" evidence="1">
    <location>
        <begin position="696"/>
        <end position="735"/>
    </location>
</feature>
<evidence type="ECO:0000313" key="4">
    <source>
        <dbReference type="Proteomes" id="UP001295684"/>
    </source>
</evidence>
<protein>
    <submittedName>
        <fullName evidence="3">Uncharacterized protein</fullName>
    </submittedName>
</protein>
<feature type="region of interest" description="Disordered" evidence="1">
    <location>
        <begin position="770"/>
        <end position="872"/>
    </location>
</feature>
<dbReference type="AlphaFoldDB" id="A0AAD1Y3Q1"/>
<dbReference type="SUPFAM" id="SSF53254">
    <property type="entry name" value="Phosphoglycerate mutase-like"/>
    <property type="match status" value="1"/>
</dbReference>
<sequence>MRMKITASCVIAIAIFLGSSLAAPDRRDTLYISSLITHGERTPLFTGNAEYQVTGVNYDQGPGRITVTGERSLSARGQQLKNDYGNGRFFETNYVPDDIFVRSINDQKSIIGAYSYLLGSYPDSLDGVTLESDIEKLNDIPVTNYDVNTVRSNLNLGNPRSKTTQAKIHPGNPDALFLTQVGKTYPGQREKIDQQLFEAKNEYERTHGTRFYEDFARAIHKPDDNINFYSAYKYADDIIAAQANGQRSAVNLSPELQNDLDVYYGHYFGDGLFRDYDLNRAFSHNYLSSVAHELQLKMEDDQSGDHKNEQIHSMKQTVYSGNQLTLLSALHLFNEVENYRVDFNDELRFQLFRKDGKYFVRSTLNDQPLRLEGTNNPQGEAEWSAFRDYICSKLYYGSVKNVRDGTENPERFTRLRESCDNVISHGVYANDRVQKEPSEISQYKPDEPTQVQRIEPPLRQATSPSILTNNDDVGIRRQPVDINVGKTSQEVQYAWNKPVKLRQTQWEPFELPMKKEFTFETNTKKEVSLNQYRKVKLDKTVNKEISLAERHSFNFESELLMTREINFNNVDMLKIPQYQEKSLYLADKHPFNWGDNPSLSTKELTFTYAKKIKIPETMTSKFSLPERHVFNYNTESKESGKVNFDHIKSVRVPQAEAYDVNLQDLKLDRLREDQYQDARRSSTTDNQYGSNPVQQIEERSPQTEQRSPRDEQRNPRDEQSNPRYEQRSPRDEQKSTSKKPNRISLGGNVETVPDYVAPIRIKQQYNSYESSFTNSQPNNNYIYPSPQTSNYISNTPTDRTNPQASQSQSYQTQTSQPYQPYQAPPSDRDYPSYSSQRQSPSYTHNYDAEADFSYSHQSTPQGSNRSFGSTYT</sequence>
<feature type="compositionally biased region" description="Polar residues" evidence="1">
    <location>
        <begin position="770"/>
        <end position="801"/>
    </location>
</feature>
<dbReference type="Gene3D" id="3.40.50.1240">
    <property type="entry name" value="Phosphoglycerate mutase-like"/>
    <property type="match status" value="1"/>
</dbReference>
<evidence type="ECO:0000256" key="1">
    <source>
        <dbReference type="SAM" id="MobiDB-lite"/>
    </source>
</evidence>
<name>A0AAD1Y3Q1_EUPCR</name>
<comment type="caution">
    <text evidence="3">The sequence shown here is derived from an EMBL/GenBank/DDBJ whole genome shotgun (WGS) entry which is preliminary data.</text>
</comment>
<feature type="region of interest" description="Disordered" evidence="1">
    <location>
        <begin position="674"/>
        <end position="749"/>
    </location>
</feature>
<dbReference type="EMBL" id="CAMPGE010026290">
    <property type="protein sequence ID" value="CAI2383984.1"/>
    <property type="molecule type" value="Genomic_DNA"/>
</dbReference>
<organism evidence="3 4">
    <name type="scientific">Euplotes crassus</name>
    <dbReference type="NCBI Taxonomy" id="5936"/>
    <lineage>
        <taxon>Eukaryota</taxon>
        <taxon>Sar</taxon>
        <taxon>Alveolata</taxon>
        <taxon>Ciliophora</taxon>
        <taxon>Intramacronucleata</taxon>
        <taxon>Spirotrichea</taxon>
        <taxon>Hypotrichia</taxon>
        <taxon>Euplotida</taxon>
        <taxon>Euplotidae</taxon>
        <taxon>Moneuplotes</taxon>
    </lineage>
</organism>
<accession>A0AAD1Y3Q1</accession>
<feature type="compositionally biased region" description="Polar residues" evidence="1">
    <location>
        <begin position="854"/>
        <end position="872"/>
    </location>
</feature>
<feature type="compositionally biased region" description="Polar residues" evidence="1">
    <location>
        <begin position="683"/>
        <end position="694"/>
    </location>
</feature>
<proteinExistence type="predicted"/>
<feature type="signal peptide" evidence="2">
    <location>
        <begin position="1"/>
        <end position="22"/>
    </location>
</feature>
<evidence type="ECO:0000256" key="2">
    <source>
        <dbReference type="SAM" id="SignalP"/>
    </source>
</evidence>
<evidence type="ECO:0000313" key="3">
    <source>
        <dbReference type="EMBL" id="CAI2383984.1"/>
    </source>
</evidence>
<keyword evidence="4" id="KW-1185">Reference proteome</keyword>
<dbReference type="Proteomes" id="UP001295684">
    <property type="component" value="Unassembled WGS sequence"/>
</dbReference>
<gene>
    <name evidence="3" type="ORF">ECRASSUSDP1_LOCUS25503</name>
</gene>